<dbReference type="UniPathway" id="UPA00223">
    <property type="reaction ID" value="UER00999"/>
</dbReference>
<evidence type="ECO:0000313" key="7">
    <source>
        <dbReference type="Proteomes" id="UP000198771"/>
    </source>
</evidence>
<dbReference type="InterPro" id="IPR003781">
    <property type="entry name" value="CoA-bd"/>
</dbReference>
<dbReference type="Gene3D" id="3.30.1490.20">
    <property type="entry name" value="ATP-grasp fold, A domain"/>
    <property type="match status" value="1"/>
</dbReference>
<dbReference type="GO" id="GO:0004776">
    <property type="term" value="F:succinate-CoA ligase (GDP-forming) activity"/>
    <property type="evidence" value="ECO:0007669"/>
    <property type="project" value="TreeGrafter"/>
</dbReference>
<gene>
    <name evidence="6" type="ORF">SAMN05660653_02447</name>
</gene>
<dbReference type="PROSITE" id="PS00399">
    <property type="entry name" value="SUCCINYL_COA_LIG_2"/>
    <property type="match status" value="1"/>
</dbReference>
<dbReference type="GO" id="GO:0005524">
    <property type="term" value="F:ATP binding"/>
    <property type="evidence" value="ECO:0007669"/>
    <property type="project" value="InterPro"/>
</dbReference>
<dbReference type="Gene3D" id="3.40.50.720">
    <property type="entry name" value="NAD(P)-binding Rossmann-like Domain"/>
    <property type="match status" value="1"/>
</dbReference>
<dbReference type="InterPro" id="IPR036291">
    <property type="entry name" value="NAD(P)-bd_dom_sf"/>
</dbReference>
<dbReference type="InterPro" id="IPR033847">
    <property type="entry name" value="Citrt_syn/SCS-alpha_CS"/>
</dbReference>
<organism evidence="6 7">
    <name type="scientific">Desulfonatronum thiosulfatophilum</name>
    <dbReference type="NCBI Taxonomy" id="617002"/>
    <lineage>
        <taxon>Bacteria</taxon>
        <taxon>Pseudomonadati</taxon>
        <taxon>Thermodesulfobacteriota</taxon>
        <taxon>Desulfovibrionia</taxon>
        <taxon>Desulfovibrionales</taxon>
        <taxon>Desulfonatronaceae</taxon>
        <taxon>Desulfonatronum</taxon>
    </lineage>
</organism>
<dbReference type="InterPro" id="IPR013815">
    <property type="entry name" value="ATP_grasp_subdomain_1"/>
</dbReference>
<keyword evidence="7" id="KW-1185">Reference proteome</keyword>
<keyword evidence="2" id="KW-0547">Nucleotide-binding</keyword>
<dbReference type="SUPFAM" id="SSF56059">
    <property type="entry name" value="Glutathione synthetase ATP-binding domain-like"/>
    <property type="match status" value="1"/>
</dbReference>
<dbReference type="InterPro" id="IPR017440">
    <property type="entry name" value="Cit_synth/succinyl-CoA_lig_AS"/>
</dbReference>
<name>A0A1G6DXF2_9BACT</name>
<dbReference type="PANTHER" id="PTHR11117">
    <property type="entry name" value="SUCCINYL-COA LIGASE SUBUNIT ALPHA"/>
    <property type="match status" value="1"/>
</dbReference>
<dbReference type="SUPFAM" id="SSF52210">
    <property type="entry name" value="Succinyl-CoA synthetase domains"/>
    <property type="match status" value="2"/>
</dbReference>
<dbReference type="InterPro" id="IPR016102">
    <property type="entry name" value="Succinyl-CoA_synth-like"/>
</dbReference>
<dbReference type="PRINTS" id="PR01798">
    <property type="entry name" value="SCOASYNTHASE"/>
</dbReference>
<dbReference type="GO" id="GO:0009361">
    <property type="term" value="C:succinate-CoA ligase complex (ADP-forming)"/>
    <property type="evidence" value="ECO:0007669"/>
    <property type="project" value="TreeGrafter"/>
</dbReference>
<evidence type="ECO:0000256" key="2">
    <source>
        <dbReference type="ARBA" id="ARBA00022741"/>
    </source>
</evidence>
<dbReference type="EMBL" id="FMXO01000014">
    <property type="protein sequence ID" value="SDB49826.1"/>
    <property type="molecule type" value="Genomic_DNA"/>
</dbReference>
<keyword evidence="1" id="KW-0436">Ligase</keyword>
<feature type="region of interest" description="Disordered" evidence="4">
    <location>
        <begin position="388"/>
        <end position="422"/>
    </location>
</feature>
<accession>A0A1G6DXF2</accession>
<dbReference type="NCBIfam" id="NF004230">
    <property type="entry name" value="PRK05678.1"/>
    <property type="match status" value="1"/>
</dbReference>
<dbReference type="PANTHER" id="PTHR11117:SF2">
    <property type="entry name" value="SUCCINATE--COA LIGASE [ADP_GDP-FORMING] SUBUNIT ALPHA, MITOCHONDRIAL"/>
    <property type="match status" value="1"/>
</dbReference>
<dbReference type="GO" id="GO:0004775">
    <property type="term" value="F:succinate-CoA ligase (ADP-forming) activity"/>
    <property type="evidence" value="ECO:0007669"/>
    <property type="project" value="TreeGrafter"/>
</dbReference>
<sequence length="715" mass="75806">MQLNEHDSKTLFQESGIATPQGILLQRDLMVNPAADMSAENFSVPLPWMLKIQVLAGGRGKQGGVVALDSPEELPTAAQRLFELEVNARPAPFLRLEHRATIAREFYLSLSLQREWGCPVLTIGRQGGVEVETIGAEDPENLLVQRLNALAGLGAHQVRAAFFHLGLDKSLWPDFHSLLKNLWDCFTNNGLLLAEINPLVLTREDKWLALDGKIEVDDNFADLRPEVKRFAREVYFSDQENRAKAAGLSYHRFEGRVGLMVNGAGLAMATMDLLNHSGLQPANFLDLGGGAGQQAMDEAMNILLGDPQVEAVLINLFGGILSCEKVAMALMTALGGQAPVKPLVVRFSGHGADAGRSLLSDVPGKTLHLADDLNQALDILRDILQADSTPSGKLPRSSAPGADSVSKKSSGANRSPRAGSLVAQPFGLDRTSQVLVQGLTGREGRRHAELMREYGVQIVAGVTPFKEGENVLGLPVYSSVAQAAARHHIDASIIFVPASVAADAVLEAAQANVPWIICITEGIPQMEMLTVLEQLKGSNSRLIGPNTPGLIVPGEIKIGIMPGGIFSPGPVAVLSRSGTLTYEAVHRLGAAGIGQSVCIGVGGDPYVGLGLKACAELVVADPRTKALLILGEIGGRAEEETAEHLRAQGWTGPILAFIAGRTAPEGKRLGHAGAILEKGGGGIQAKLDRLQTAGVTLCSDLDDVARLTGEALDLI</sequence>
<dbReference type="SMART" id="SM00881">
    <property type="entry name" value="CoA_binding"/>
    <property type="match status" value="1"/>
</dbReference>
<evidence type="ECO:0000259" key="5">
    <source>
        <dbReference type="SMART" id="SM00881"/>
    </source>
</evidence>
<dbReference type="InterPro" id="IPR013650">
    <property type="entry name" value="ATP-grasp_succ-CoA_synth-type"/>
</dbReference>
<dbReference type="Gene3D" id="3.30.470.20">
    <property type="entry name" value="ATP-grasp fold, B domain"/>
    <property type="match status" value="1"/>
</dbReference>
<dbReference type="PROSITE" id="PS01216">
    <property type="entry name" value="SUCCINYL_COA_LIG_1"/>
    <property type="match status" value="1"/>
</dbReference>
<dbReference type="Pfam" id="PF00549">
    <property type="entry name" value="Ligase_CoA"/>
    <property type="match status" value="2"/>
</dbReference>
<evidence type="ECO:0000256" key="3">
    <source>
        <dbReference type="ARBA" id="ARBA00060724"/>
    </source>
</evidence>
<dbReference type="FunFam" id="3.40.50.720:FF:000277">
    <property type="entry name" value="Succinate--CoA ligase [ADP-forming] subunit alpha"/>
    <property type="match status" value="1"/>
</dbReference>
<feature type="domain" description="CoA-binding" evidence="5">
    <location>
        <begin position="427"/>
        <end position="523"/>
    </location>
</feature>
<dbReference type="InterPro" id="IPR005811">
    <property type="entry name" value="SUCC_ACL_C"/>
</dbReference>
<reference evidence="6 7" key="1">
    <citation type="submission" date="2016-10" db="EMBL/GenBank/DDBJ databases">
        <authorList>
            <person name="de Groot N.N."/>
        </authorList>
    </citation>
    <scope>NUCLEOTIDE SEQUENCE [LARGE SCALE GENOMIC DNA]</scope>
    <source>
        <strain evidence="6 7">ASO4-2</strain>
    </source>
</reference>
<protein>
    <submittedName>
        <fullName evidence="6">Succinyl-CoA synthetase alpha subunit</fullName>
    </submittedName>
</protein>
<dbReference type="Proteomes" id="UP000198771">
    <property type="component" value="Unassembled WGS sequence"/>
</dbReference>
<evidence type="ECO:0000256" key="1">
    <source>
        <dbReference type="ARBA" id="ARBA00022598"/>
    </source>
</evidence>
<comment type="similarity">
    <text evidence="3">Belongs to the succinate/malate CoA ligase alpha subunit family.</text>
</comment>
<dbReference type="RefSeq" id="WP_092122126.1">
    <property type="nucleotide sequence ID" value="NZ_FMXO01000014.1"/>
</dbReference>
<dbReference type="Pfam" id="PF08442">
    <property type="entry name" value="ATP-grasp_2"/>
    <property type="match status" value="1"/>
</dbReference>
<dbReference type="AlphaFoldDB" id="A0A1G6DXF2"/>
<dbReference type="GO" id="GO:0006099">
    <property type="term" value="P:tricarboxylic acid cycle"/>
    <property type="evidence" value="ECO:0007669"/>
    <property type="project" value="UniProtKB-UniPathway"/>
</dbReference>
<dbReference type="Gene3D" id="3.40.50.261">
    <property type="entry name" value="Succinyl-CoA synthetase domains"/>
    <property type="match status" value="2"/>
</dbReference>
<evidence type="ECO:0000256" key="4">
    <source>
        <dbReference type="SAM" id="MobiDB-lite"/>
    </source>
</evidence>
<dbReference type="STRING" id="617002.SAMN05660653_02447"/>
<dbReference type="OrthoDB" id="9802602at2"/>
<proteinExistence type="inferred from homology"/>
<dbReference type="SUPFAM" id="SSF51735">
    <property type="entry name" value="NAD(P)-binding Rossmann-fold domains"/>
    <property type="match status" value="1"/>
</dbReference>
<dbReference type="Pfam" id="PF02629">
    <property type="entry name" value="CoA_binding"/>
    <property type="match status" value="1"/>
</dbReference>
<evidence type="ECO:0000313" key="6">
    <source>
        <dbReference type="EMBL" id="SDB49826.1"/>
    </source>
</evidence>